<feature type="region of interest" description="Disordered" evidence="1">
    <location>
        <begin position="209"/>
        <end position="249"/>
    </location>
</feature>
<proteinExistence type="predicted"/>
<evidence type="ECO:0000313" key="3">
    <source>
        <dbReference type="WBParaSite" id="HCON_00158030-00001"/>
    </source>
</evidence>
<accession>A0A7I4YXP3</accession>
<organism evidence="2 3">
    <name type="scientific">Haemonchus contortus</name>
    <name type="common">Barber pole worm</name>
    <dbReference type="NCBI Taxonomy" id="6289"/>
    <lineage>
        <taxon>Eukaryota</taxon>
        <taxon>Metazoa</taxon>
        <taxon>Ecdysozoa</taxon>
        <taxon>Nematoda</taxon>
        <taxon>Chromadorea</taxon>
        <taxon>Rhabditida</taxon>
        <taxon>Rhabditina</taxon>
        <taxon>Rhabditomorpha</taxon>
        <taxon>Strongyloidea</taxon>
        <taxon>Trichostrongylidae</taxon>
        <taxon>Haemonchus</taxon>
    </lineage>
</organism>
<dbReference type="WBParaSite" id="HCON_00158030-00001">
    <property type="protein sequence ID" value="HCON_00158030-00001"/>
    <property type="gene ID" value="HCON_00158030"/>
</dbReference>
<evidence type="ECO:0000256" key="1">
    <source>
        <dbReference type="SAM" id="MobiDB-lite"/>
    </source>
</evidence>
<protein>
    <submittedName>
        <fullName evidence="3">Reverse transcriptase domain-containing protein</fullName>
    </submittedName>
</protein>
<reference evidence="3" key="1">
    <citation type="submission" date="2020-12" db="UniProtKB">
        <authorList>
            <consortium name="WormBaseParasite"/>
        </authorList>
    </citation>
    <scope>IDENTIFICATION</scope>
    <source>
        <strain evidence="3">MHco3</strain>
    </source>
</reference>
<dbReference type="Proteomes" id="UP000025227">
    <property type="component" value="Unplaced"/>
</dbReference>
<name>A0A7I4YXP3_HAECO</name>
<dbReference type="AlphaFoldDB" id="A0A7I4YXP3"/>
<dbReference type="OrthoDB" id="8195432at2759"/>
<evidence type="ECO:0000313" key="2">
    <source>
        <dbReference type="Proteomes" id="UP000025227"/>
    </source>
</evidence>
<sequence>MSSRDVQRKRWGKLEVVSEGTMKHGSETMKLTSREAEGIGLQALAKDTSSEGPSSLQTSERLAKLLSRRRRTRNWTPCVRNSTVEKERRLSSDWRERVTAPLRKRCSEVRKEQRGRNPEESQREHLISLVKDVHDGSTITIRTPHIRTGAIDVTVRVHQRSALIIFLLTMDVIREELMGGPYKAILYADDIALIEMEYGRTPGQALEGAKGVGGEWTPAGRKKDQVPQLREGLSRRSHRKDPGFPFPGK</sequence>
<keyword evidence="2" id="KW-1185">Reference proteome</keyword>